<dbReference type="EMBL" id="MN740229">
    <property type="protein sequence ID" value="QHT94723.1"/>
    <property type="molecule type" value="Genomic_DNA"/>
</dbReference>
<proteinExistence type="predicted"/>
<accession>A0A6C0IT58</accession>
<sequence length="119" mass="13133">MASTSNKNTPGNYAAEQRMNSHIGDYRAYIHSAPAMAITTHHPGLGVMPAKTARSELCSNYCDVESQLLGIGSTNLVTPQKPVNPEFKSPRSLNFIEGLQVHMPEPLVVEKNQRPYMNH</sequence>
<reference evidence="1" key="1">
    <citation type="journal article" date="2020" name="Nature">
        <title>Giant virus diversity and host interactions through global metagenomics.</title>
        <authorList>
            <person name="Schulz F."/>
            <person name="Roux S."/>
            <person name="Paez-Espino D."/>
            <person name="Jungbluth S."/>
            <person name="Walsh D.A."/>
            <person name="Denef V.J."/>
            <person name="McMahon K.D."/>
            <person name="Konstantinidis K.T."/>
            <person name="Eloe-Fadrosh E.A."/>
            <person name="Kyrpides N.C."/>
            <person name="Woyke T."/>
        </authorList>
    </citation>
    <scope>NUCLEOTIDE SEQUENCE</scope>
    <source>
        <strain evidence="1">GVMAG-M-3300024261-26</strain>
    </source>
</reference>
<evidence type="ECO:0000313" key="1">
    <source>
        <dbReference type="EMBL" id="QHT94723.1"/>
    </source>
</evidence>
<protein>
    <submittedName>
        <fullName evidence="1">Uncharacterized protein</fullName>
    </submittedName>
</protein>
<organism evidence="1">
    <name type="scientific">viral metagenome</name>
    <dbReference type="NCBI Taxonomy" id="1070528"/>
    <lineage>
        <taxon>unclassified sequences</taxon>
        <taxon>metagenomes</taxon>
        <taxon>organismal metagenomes</taxon>
    </lineage>
</organism>
<name>A0A6C0IT58_9ZZZZ</name>
<dbReference type="AlphaFoldDB" id="A0A6C0IT58"/>